<dbReference type="Gene3D" id="3.30.420.40">
    <property type="match status" value="2"/>
</dbReference>
<name>A0A160VAC6_9ZZZZ</name>
<dbReference type="InterPro" id="IPR050696">
    <property type="entry name" value="FtsA/MreB"/>
</dbReference>
<dbReference type="NCBIfam" id="TIGR01174">
    <property type="entry name" value="ftsA"/>
    <property type="match status" value="1"/>
</dbReference>
<accession>A0A160VAC6</accession>
<feature type="domain" description="SHS2" evidence="5">
    <location>
        <begin position="7"/>
        <end position="195"/>
    </location>
</feature>
<keyword evidence="1" id="KW-1003">Cell membrane</keyword>
<organism evidence="6">
    <name type="scientific">hydrothermal vent metagenome</name>
    <dbReference type="NCBI Taxonomy" id="652676"/>
    <lineage>
        <taxon>unclassified sequences</taxon>
        <taxon>metagenomes</taxon>
        <taxon>ecological metagenomes</taxon>
    </lineage>
</organism>
<keyword evidence="2 6" id="KW-0132">Cell division</keyword>
<evidence type="ECO:0000256" key="4">
    <source>
        <dbReference type="ARBA" id="ARBA00023306"/>
    </source>
</evidence>
<dbReference type="InterPro" id="IPR003494">
    <property type="entry name" value="SHS2_FtsA"/>
</dbReference>
<dbReference type="PANTHER" id="PTHR32432">
    <property type="entry name" value="CELL DIVISION PROTEIN FTSA-RELATED"/>
    <property type="match status" value="1"/>
</dbReference>
<dbReference type="SUPFAM" id="SSF53067">
    <property type="entry name" value="Actin-like ATPase domain"/>
    <property type="match status" value="2"/>
</dbReference>
<dbReference type="GO" id="GO:0032153">
    <property type="term" value="C:cell division site"/>
    <property type="evidence" value="ECO:0007669"/>
    <property type="project" value="TreeGrafter"/>
</dbReference>
<dbReference type="InterPro" id="IPR043129">
    <property type="entry name" value="ATPase_NBD"/>
</dbReference>
<dbReference type="PANTHER" id="PTHR32432:SF4">
    <property type="entry name" value="CELL DIVISION PROTEIN FTSA"/>
    <property type="match status" value="1"/>
</dbReference>
<evidence type="ECO:0000256" key="2">
    <source>
        <dbReference type="ARBA" id="ARBA00022618"/>
    </source>
</evidence>
<dbReference type="HAMAP" id="MF_02033">
    <property type="entry name" value="FtsA"/>
    <property type="match status" value="1"/>
</dbReference>
<dbReference type="GO" id="GO:0051301">
    <property type="term" value="P:cell division"/>
    <property type="evidence" value="ECO:0007669"/>
    <property type="project" value="UniProtKB-KW"/>
</dbReference>
<protein>
    <submittedName>
        <fullName evidence="6">Cell division protein FtsA</fullName>
    </submittedName>
</protein>
<dbReference type="EMBL" id="FAXA01000063">
    <property type="protein sequence ID" value="CUV01410.1"/>
    <property type="molecule type" value="Genomic_DNA"/>
</dbReference>
<keyword evidence="4" id="KW-0131">Cell cycle</keyword>
<sequence length="414" mass="44346">MARDTFYTAVDIGTDKVTSIMARVGSEGELKVLGTGVVTSQGMQKGRIENIVEVQEAVRTSMEEAQRYIGDAAPADVYASVTGSHLSSLNTKELVENPDDVGDISGKLLDRLLRGSFPDVGPDQEVLHVIPIGYHVDGMSGIRNPVGLHGNLVEVEAHVVMGDSVTLKNTVKAIETGKASVKSMVLHSLASAESTLTGDERELGVVLADIGGGTTDIVIYRQGQPWYSAVIPIGGSQLTRDLSMALKTPLYMTEEMKIKWGSVMPETIPADAEVVIPSFQGQPKHSLSRRILCDPLNARMMELIKLIVLKVRQSGLREFPTGGIVLTGGGAEMTGLTDLVQKTLGGQVRIAFPEGIAGLPVQLRKPAFSAAVGLLLWGIKHQGETRSSMNGGRSIMGNKSWRWGLGRKKAATLR</sequence>
<dbReference type="SMART" id="SM00842">
    <property type="entry name" value="FtsA"/>
    <property type="match status" value="1"/>
</dbReference>
<evidence type="ECO:0000256" key="3">
    <source>
        <dbReference type="ARBA" id="ARBA00023136"/>
    </source>
</evidence>
<dbReference type="AlphaFoldDB" id="A0A160VAC6"/>
<gene>
    <name evidence="6" type="ORF">MGWOODY_Clf1282</name>
</gene>
<evidence type="ECO:0000313" key="6">
    <source>
        <dbReference type="EMBL" id="CUV01410.1"/>
    </source>
</evidence>
<dbReference type="Pfam" id="PF02491">
    <property type="entry name" value="SHS2_FTSA"/>
    <property type="match status" value="1"/>
</dbReference>
<proteinExistence type="inferred from homology"/>
<evidence type="ECO:0000259" key="5">
    <source>
        <dbReference type="SMART" id="SM00842"/>
    </source>
</evidence>
<keyword evidence="3" id="KW-0472">Membrane</keyword>
<dbReference type="CDD" id="cd24048">
    <property type="entry name" value="ASKHA_NBD_FtsA"/>
    <property type="match status" value="1"/>
</dbReference>
<dbReference type="InterPro" id="IPR020823">
    <property type="entry name" value="Cell_div_FtsA"/>
</dbReference>
<evidence type="ECO:0000256" key="1">
    <source>
        <dbReference type="ARBA" id="ARBA00022475"/>
    </source>
</evidence>
<dbReference type="PIRSF" id="PIRSF003101">
    <property type="entry name" value="FtsA"/>
    <property type="match status" value="1"/>
</dbReference>
<dbReference type="GO" id="GO:0009898">
    <property type="term" value="C:cytoplasmic side of plasma membrane"/>
    <property type="evidence" value="ECO:0007669"/>
    <property type="project" value="TreeGrafter"/>
</dbReference>
<dbReference type="Pfam" id="PF14450">
    <property type="entry name" value="FtsA"/>
    <property type="match status" value="1"/>
</dbReference>
<reference evidence="6" key="1">
    <citation type="submission" date="2015-10" db="EMBL/GenBank/DDBJ databases">
        <authorList>
            <person name="Gilbert D.G."/>
        </authorList>
    </citation>
    <scope>NUCLEOTIDE SEQUENCE</scope>
</reference>